<evidence type="ECO:0000256" key="1">
    <source>
        <dbReference type="SAM" id="Phobius"/>
    </source>
</evidence>
<evidence type="ECO:0000313" key="2">
    <source>
        <dbReference type="EMBL" id="HFB53899.1"/>
    </source>
</evidence>
<proteinExistence type="predicted"/>
<sequence length="94" mass="10847">MHYFTELTRTHKISITLVLFILIYSAIAYNTYQSEQSKKLLNAVTKYNQGKTLHCMHNREINMSTYSLSVGTYTFIGKKNTPHYGEMIDASTCQ</sequence>
<protein>
    <submittedName>
        <fullName evidence="2">Uncharacterized protein</fullName>
    </submittedName>
</protein>
<dbReference type="AlphaFoldDB" id="A0A7C3C083"/>
<gene>
    <name evidence="2" type="ORF">ENJ67_04130</name>
</gene>
<keyword evidence="1" id="KW-1133">Transmembrane helix</keyword>
<dbReference type="Proteomes" id="UP000886390">
    <property type="component" value="Unassembled WGS sequence"/>
</dbReference>
<accession>A0A7C3C083</accession>
<keyword evidence="1" id="KW-0472">Membrane</keyword>
<name>A0A7C3C083_9BACT</name>
<organism evidence="2">
    <name type="scientific">Sulfurimonas autotrophica</name>
    <dbReference type="NCBI Taxonomy" id="202747"/>
    <lineage>
        <taxon>Bacteria</taxon>
        <taxon>Pseudomonadati</taxon>
        <taxon>Campylobacterota</taxon>
        <taxon>Epsilonproteobacteria</taxon>
        <taxon>Campylobacterales</taxon>
        <taxon>Sulfurimonadaceae</taxon>
        <taxon>Sulfurimonas</taxon>
    </lineage>
</organism>
<reference evidence="2" key="1">
    <citation type="journal article" date="2020" name="mSystems">
        <title>Genome- and Community-Level Interaction Insights into Carbon Utilization and Element Cycling Functions of Hydrothermarchaeota in Hydrothermal Sediment.</title>
        <authorList>
            <person name="Zhou Z."/>
            <person name="Liu Y."/>
            <person name="Xu W."/>
            <person name="Pan J."/>
            <person name="Luo Z.H."/>
            <person name="Li M."/>
        </authorList>
    </citation>
    <scope>NUCLEOTIDE SEQUENCE [LARGE SCALE GENOMIC DNA]</scope>
    <source>
        <strain evidence="2">HyVt-507</strain>
    </source>
</reference>
<keyword evidence="1" id="KW-0812">Transmembrane</keyword>
<feature type="transmembrane region" description="Helical" evidence="1">
    <location>
        <begin position="13"/>
        <end position="32"/>
    </location>
</feature>
<dbReference type="EMBL" id="DRNH01000222">
    <property type="protein sequence ID" value="HFB53899.1"/>
    <property type="molecule type" value="Genomic_DNA"/>
</dbReference>
<comment type="caution">
    <text evidence="2">The sequence shown here is derived from an EMBL/GenBank/DDBJ whole genome shotgun (WGS) entry which is preliminary data.</text>
</comment>